<dbReference type="SUPFAM" id="SSF54184">
    <property type="entry name" value="Penicillin-binding protein 2x (pbp-2x), c-terminal domain"/>
    <property type="match status" value="2"/>
</dbReference>
<dbReference type="AlphaFoldDB" id="A0A380L085"/>
<evidence type="ECO:0000259" key="16">
    <source>
        <dbReference type="PROSITE" id="PS51178"/>
    </source>
</evidence>
<dbReference type="SMART" id="SM00740">
    <property type="entry name" value="PASTA"/>
    <property type="match status" value="1"/>
</dbReference>
<reference evidence="17" key="1">
    <citation type="submission" date="2018-06" db="EMBL/GenBank/DDBJ databases">
        <authorList>
            <consortium name="Pathogen Informatics"/>
            <person name="Doyle S."/>
        </authorList>
    </citation>
    <scope>NUCLEOTIDE SEQUENCE [LARGE SCALE GENOMIC DNA]</scope>
    <source>
        <strain evidence="17">NCTC13765</strain>
    </source>
</reference>
<dbReference type="PANTHER" id="PTHR30627">
    <property type="entry name" value="PEPTIDOGLYCAN D,D-TRANSPEPTIDASE"/>
    <property type="match status" value="1"/>
</dbReference>
<evidence type="ECO:0000256" key="11">
    <source>
        <dbReference type="ARBA" id="ARBA00023251"/>
    </source>
</evidence>
<dbReference type="Pfam" id="PF00905">
    <property type="entry name" value="Transpeptidase"/>
    <property type="match status" value="1"/>
</dbReference>
<dbReference type="Gene3D" id="2.20.70.70">
    <property type="match status" value="2"/>
</dbReference>
<evidence type="ECO:0000256" key="12">
    <source>
        <dbReference type="ARBA" id="ARBA00023306"/>
    </source>
</evidence>
<keyword evidence="5 15" id="KW-0812">Transmembrane</keyword>
<evidence type="ECO:0000256" key="4">
    <source>
        <dbReference type="ARBA" id="ARBA00022618"/>
    </source>
</evidence>
<feature type="transmembrane region" description="Helical" evidence="15">
    <location>
        <begin position="30"/>
        <end position="50"/>
    </location>
</feature>
<dbReference type="PROSITE" id="PS51178">
    <property type="entry name" value="PASTA"/>
    <property type="match status" value="1"/>
</dbReference>
<dbReference type="Pfam" id="PF03793">
    <property type="entry name" value="PASTA"/>
    <property type="match status" value="1"/>
</dbReference>
<organism evidence="17 18">
    <name type="scientific">Streptococcus massiliensis</name>
    <dbReference type="NCBI Taxonomy" id="313439"/>
    <lineage>
        <taxon>Bacteria</taxon>
        <taxon>Bacillati</taxon>
        <taxon>Bacillota</taxon>
        <taxon>Bacilli</taxon>
        <taxon>Lactobacillales</taxon>
        <taxon>Streptococcaceae</taxon>
        <taxon>Streptococcus</taxon>
    </lineage>
</organism>
<evidence type="ECO:0000256" key="5">
    <source>
        <dbReference type="ARBA" id="ARBA00022692"/>
    </source>
</evidence>
<keyword evidence="8" id="KW-0573">Peptidoglycan synthesis</keyword>
<dbReference type="EMBL" id="UHFR01000005">
    <property type="protein sequence ID" value="SUN76606.1"/>
    <property type="molecule type" value="Genomic_DNA"/>
</dbReference>
<dbReference type="Proteomes" id="UP000254634">
    <property type="component" value="Unassembled WGS sequence"/>
</dbReference>
<proteinExistence type="inferred from homology"/>
<evidence type="ECO:0000256" key="2">
    <source>
        <dbReference type="ARBA" id="ARBA00007171"/>
    </source>
</evidence>
<dbReference type="InterPro" id="IPR036138">
    <property type="entry name" value="PBP_dimer_sf"/>
</dbReference>
<dbReference type="InterPro" id="IPR050515">
    <property type="entry name" value="Beta-lactam/transpept"/>
</dbReference>
<evidence type="ECO:0000256" key="10">
    <source>
        <dbReference type="ARBA" id="ARBA00023136"/>
    </source>
</evidence>
<keyword evidence="7" id="KW-0133">Cell shape</keyword>
<dbReference type="SUPFAM" id="SSF56519">
    <property type="entry name" value="Penicillin binding protein dimerisation domain"/>
    <property type="match status" value="1"/>
</dbReference>
<dbReference type="GO" id="GO:0046677">
    <property type="term" value="P:response to antibiotic"/>
    <property type="evidence" value="ECO:0007669"/>
    <property type="project" value="UniProtKB-KW"/>
</dbReference>
<dbReference type="GO" id="GO:0008360">
    <property type="term" value="P:regulation of cell shape"/>
    <property type="evidence" value="ECO:0007669"/>
    <property type="project" value="UniProtKB-KW"/>
</dbReference>
<sequence length="749" mass="82899">MRNTKKKFLDYVLRNRMTPEANRKRVGKNLSLLTVFLFFIFLINFAMIIGTDSKFGENLSEGAKRVHTTELKVPATRGTIYDRNGNVIAEDSTTYNVYAVIDKEYKSAAGKILYVKPSQYSKVAEIFKNRLGMDEAYVKEQLSRKKLKQVSFGGKGNGITYSVMTAIRDEMKANHIEGIAFTTSPSRSYPNGIFASQFIGLAQLVEDKKDGSKTLVGNTGGIERSFNKILAGTDGVTTYEKDKNGNIVPGSEQVSTRKVDGKDVYTTLSSTLQNDLEIRMDAFQEKAKGRYVSATLVAAKTGEILATTQRPTYNADTKEGLDKNSIGSDLLYQSNYEPGSTLKVMTLASAIDSGNFNTTEYYFNDQLRIADAVIKDWDVNMGIASGRTLNFAQAFAYSSNIGMTMLEQKMGDAKWMDYLSKFKFGMRTRFGLLDESSGSLPTDNIVSRAMSSFGQGIAVTQIQMLRAFLSIANNGVMIEPKFISAIYDNANDSARQSEREVVGNPVSKDAASQTRNYMITVGTDPNFGTLQVNGVPIIQVGNYKVAVKSGTAQIPENGTYLEGDTNTLNSVVAMVPAEDPEFIMYVTVQQPEHWSPTFWETVVNPILEEATIMKDTLNLTTPSDRLDATTKETKYKLPSTKDRVPGDFAAEMRRNLVQPIILGNGSQIKEVSVKKGSNLKANQQILIRTNDISEMPDMYGWTKENVETFAKWMDIEVTFSGQGSTVVKQNVATNTSLKKIKKMKITLGD</sequence>
<dbReference type="InterPro" id="IPR005543">
    <property type="entry name" value="PASTA_dom"/>
</dbReference>
<keyword evidence="12" id="KW-0131">Cell cycle</keyword>
<keyword evidence="13" id="KW-0961">Cell wall biogenesis/degradation</keyword>
<comment type="similarity">
    <text evidence="2">Belongs to the transpeptidase family.</text>
</comment>
<evidence type="ECO:0000256" key="3">
    <source>
        <dbReference type="ARBA" id="ARBA00022475"/>
    </source>
</evidence>
<evidence type="ECO:0000256" key="7">
    <source>
        <dbReference type="ARBA" id="ARBA00022960"/>
    </source>
</evidence>
<dbReference type="FunFam" id="3.40.710.10:FF:000095">
    <property type="entry name" value="Penicillin-binding protein 2x"/>
    <property type="match status" value="1"/>
</dbReference>
<dbReference type="OrthoDB" id="9804124at2"/>
<evidence type="ECO:0000256" key="13">
    <source>
        <dbReference type="ARBA" id="ARBA00023316"/>
    </source>
</evidence>
<dbReference type="GO" id="GO:0071555">
    <property type="term" value="P:cell wall organization"/>
    <property type="evidence" value="ECO:0007669"/>
    <property type="project" value="UniProtKB-KW"/>
</dbReference>
<evidence type="ECO:0000313" key="18">
    <source>
        <dbReference type="Proteomes" id="UP000254634"/>
    </source>
</evidence>
<dbReference type="SUPFAM" id="SSF56601">
    <property type="entry name" value="beta-lactamase/transpeptidase-like"/>
    <property type="match status" value="1"/>
</dbReference>
<dbReference type="InterPro" id="IPR053467">
    <property type="entry name" value="PbpX"/>
</dbReference>
<evidence type="ECO:0000256" key="1">
    <source>
        <dbReference type="ARBA" id="ARBA00004162"/>
    </source>
</evidence>
<dbReference type="PANTHER" id="PTHR30627:SF26">
    <property type="entry name" value="PENICILLIN-BINDING PROTEIN 2B"/>
    <property type="match status" value="1"/>
</dbReference>
<dbReference type="CDD" id="cd06576">
    <property type="entry name" value="PASTA_Pbp2x-like_1"/>
    <property type="match status" value="1"/>
</dbReference>
<dbReference type="InterPro" id="IPR005311">
    <property type="entry name" value="PBP_dimer"/>
</dbReference>
<name>A0A380L085_9STRE</name>
<dbReference type="Gene3D" id="3.40.710.10">
    <property type="entry name" value="DD-peptidase/beta-lactamase superfamily"/>
    <property type="match status" value="1"/>
</dbReference>
<dbReference type="GO" id="GO:0051301">
    <property type="term" value="P:cell division"/>
    <property type="evidence" value="ECO:0007669"/>
    <property type="project" value="UniProtKB-KW"/>
</dbReference>
<evidence type="ECO:0000256" key="15">
    <source>
        <dbReference type="SAM" id="Phobius"/>
    </source>
</evidence>
<evidence type="ECO:0000256" key="6">
    <source>
        <dbReference type="ARBA" id="ARBA00022737"/>
    </source>
</evidence>
<keyword evidence="4" id="KW-0132">Cell division</keyword>
<dbReference type="InterPro" id="IPR012338">
    <property type="entry name" value="Beta-lactam/transpept-like"/>
</dbReference>
<keyword evidence="10 15" id="KW-0472">Membrane</keyword>
<comment type="subcellular location">
    <subcellularLocation>
        <location evidence="1">Cell membrane</location>
        <topology evidence="1">Single-pass membrane protein</topology>
    </subcellularLocation>
</comment>
<dbReference type="GO" id="GO:0008658">
    <property type="term" value="F:penicillin binding"/>
    <property type="evidence" value="ECO:0007669"/>
    <property type="project" value="InterPro"/>
</dbReference>
<evidence type="ECO:0000256" key="8">
    <source>
        <dbReference type="ARBA" id="ARBA00022984"/>
    </source>
</evidence>
<keyword evidence="11" id="KW-0046">Antibiotic resistance</keyword>
<keyword evidence="6" id="KW-0677">Repeat</keyword>
<dbReference type="InterPro" id="IPR001460">
    <property type="entry name" value="PCN-bd_Tpept"/>
</dbReference>
<keyword evidence="3" id="KW-1003">Cell membrane</keyword>
<keyword evidence="18" id="KW-1185">Reference proteome</keyword>
<feature type="domain" description="PASTA" evidence="16">
    <location>
        <begin position="689"/>
        <end position="749"/>
    </location>
</feature>
<evidence type="ECO:0000256" key="14">
    <source>
        <dbReference type="ARBA" id="ARBA00055980"/>
    </source>
</evidence>
<dbReference type="Gene3D" id="3.30.70.2110">
    <property type="match status" value="1"/>
</dbReference>
<dbReference type="GO" id="GO:0009252">
    <property type="term" value="P:peptidoglycan biosynthetic process"/>
    <property type="evidence" value="ECO:0007669"/>
    <property type="project" value="UniProtKB-KW"/>
</dbReference>
<protein>
    <submittedName>
        <fullName evidence="17">Penicillin-binding protein 2X</fullName>
    </submittedName>
</protein>
<dbReference type="GO" id="GO:0005886">
    <property type="term" value="C:plasma membrane"/>
    <property type="evidence" value="ECO:0007669"/>
    <property type="project" value="UniProtKB-SubCell"/>
</dbReference>
<evidence type="ECO:0000256" key="9">
    <source>
        <dbReference type="ARBA" id="ARBA00022989"/>
    </source>
</evidence>
<dbReference type="RefSeq" id="WP_018371768.1">
    <property type="nucleotide sequence ID" value="NZ_UHFR01000005.1"/>
</dbReference>
<keyword evidence="9 15" id="KW-1133">Transmembrane helix</keyword>
<dbReference type="STRING" id="1123307.GCA_000380065_01070"/>
<evidence type="ECO:0000313" key="17">
    <source>
        <dbReference type="EMBL" id="SUN76606.1"/>
    </source>
</evidence>
<dbReference type="Gene3D" id="3.90.1310.10">
    <property type="entry name" value="Penicillin-binding protein 2a (Domain 2)"/>
    <property type="match status" value="1"/>
</dbReference>
<dbReference type="Pfam" id="PF03717">
    <property type="entry name" value="PBP_dimer"/>
    <property type="match status" value="1"/>
</dbReference>
<accession>A0A380L085</accession>
<dbReference type="CDD" id="cd06575">
    <property type="entry name" value="PASTA_Pbp2x-like_2"/>
    <property type="match status" value="1"/>
</dbReference>
<gene>
    <name evidence="17" type="primary">pbpX</name>
    <name evidence="17" type="ORF">NCTC13765_01102</name>
</gene>
<dbReference type="NCBIfam" id="NF038271">
    <property type="entry name" value="strep_PBP2X"/>
    <property type="match status" value="1"/>
</dbReference>
<comment type="function">
    <text evidence="14">A transpeptidase that forms peptide cross-links between adjacent glycan strands in cell wall peptidoglycan (PG). Part of the divisome machinery that synthesizes the septal cross wall. Beta-lactams inactivate the PBPs by acylating an essential serine residue in the active site of these proteins.</text>
</comment>